<protein>
    <submittedName>
        <fullName evidence="1">Uncharacterized protein</fullName>
    </submittedName>
</protein>
<sequence length="196" mass="22258">MVRKASRVTSMQTLSQRSCRYKALHSTKSRFGSNKSISDTMILMEGAVSKQLLSHGNHILYCTQSTRCCIQTPFVKLRSGSTAGHMGSSVDLGFPKMTRHTKLHVKMFAIRRRRAYLQTDTYVLMEPGKSEEFVSEEELKARLKGWLENWPGDALPPDLARFKTTDDAVSHLVKSVCELEIDGEIGTIQWYEVRLE</sequence>
<dbReference type="Proteomes" id="UP001234297">
    <property type="component" value="Chromosome 2"/>
</dbReference>
<evidence type="ECO:0000313" key="2">
    <source>
        <dbReference type="Proteomes" id="UP001234297"/>
    </source>
</evidence>
<keyword evidence="2" id="KW-1185">Reference proteome</keyword>
<evidence type="ECO:0000313" key="1">
    <source>
        <dbReference type="EMBL" id="KAJ8643815.1"/>
    </source>
</evidence>
<accession>A0ACC2MDV8</accession>
<dbReference type="EMBL" id="CM056810">
    <property type="protein sequence ID" value="KAJ8643815.1"/>
    <property type="molecule type" value="Genomic_DNA"/>
</dbReference>
<comment type="caution">
    <text evidence="1">The sequence shown here is derived from an EMBL/GenBank/DDBJ whole genome shotgun (WGS) entry which is preliminary data.</text>
</comment>
<name>A0ACC2MDV8_PERAE</name>
<reference evidence="1 2" key="1">
    <citation type="journal article" date="2022" name="Hortic Res">
        <title>A haplotype resolved chromosomal level avocado genome allows analysis of novel avocado genes.</title>
        <authorList>
            <person name="Nath O."/>
            <person name="Fletcher S.J."/>
            <person name="Hayward A."/>
            <person name="Shaw L.M."/>
            <person name="Masouleh A.K."/>
            <person name="Furtado A."/>
            <person name="Henry R.J."/>
            <person name="Mitter N."/>
        </authorList>
    </citation>
    <scope>NUCLEOTIDE SEQUENCE [LARGE SCALE GENOMIC DNA]</scope>
    <source>
        <strain evidence="2">cv. Hass</strain>
    </source>
</reference>
<gene>
    <name evidence="1" type="ORF">MRB53_005563</name>
</gene>
<organism evidence="1 2">
    <name type="scientific">Persea americana</name>
    <name type="common">Avocado</name>
    <dbReference type="NCBI Taxonomy" id="3435"/>
    <lineage>
        <taxon>Eukaryota</taxon>
        <taxon>Viridiplantae</taxon>
        <taxon>Streptophyta</taxon>
        <taxon>Embryophyta</taxon>
        <taxon>Tracheophyta</taxon>
        <taxon>Spermatophyta</taxon>
        <taxon>Magnoliopsida</taxon>
        <taxon>Magnoliidae</taxon>
        <taxon>Laurales</taxon>
        <taxon>Lauraceae</taxon>
        <taxon>Persea</taxon>
    </lineage>
</organism>
<proteinExistence type="predicted"/>